<dbReference type="InterPro" id="IPR036817">
    <property type="entry name" value="Transthyretin/HIU_hydrolase_sf"/>
</dbReference>
<name>A0AAV2Q319_MEGNR</name>
<accession>A0AAV2Q319</accession>
<gene>
    <name evidence="2" type="ORF">MNOR_LOCUS7171</name>
</gene>
<protein>
    <recommendedName>
        <fullName evidence="1">Transthyretin/hydroxyisourate hydrolase domain-containing protein</fullName>
    </recommendedName>
</protein>
<reference evidence="2 3" key="1">
    <citation type="submission" date="2024-05" db="EMBL/GenBank/DDBJ databases">
        <authorList>
            <person name="Wallberg A."/>
        </authorList>
    </citation>
    <scope>NUCLEOTIDE SEQUENCE [LARGE SCALE GENOMIC DNA]</scope>
</reference>
<evidence type="ECO:0000313" key="2">
    <source>
        <dbReference type="EMBL" id="CAL4068369.1"/>
    </source>
</evidence>
<evidence type="ECO:0000313" key="3">
    <source>
        <dbReference type="Proteomes" id="UP001497623"/>
    </source>
</evidence>
<dbReference type="AlphaFoldDB" id="A0AAV2Q319"/>
<feature type="domain" description="Transthyretin/hydroxyisourate hydrolase" evidence="1">
    <location>
        <begin position="32"/>
        <end position="112"/>
    </location>
</feature>
<dbReference type="InterPro" id="IPR023416">
    <property type="entry name" value="Transthyretin/HIU_hydrolase_d"/>
</dbReference>
<dbReference type="EMBL" id="CAXKWB010003109">
    <property type="protein sequence ID" value="CAL4068369.1"/>
    <property type="molecule type" value="Genomic_DNA"/>
</dbReference>
<sequence length="112" mass="12469">MNNSERIKVIQSHIAFANKNSTVRSMAAGNPITSHVLDTSSGQPASSLKMSLHRMEGEEWKKVSSKVTNADGRASGFLTQAQFTAGIYKMFFDTGDYYKEQSSKCFYPYVEV</sequence>
<dbReference type="PANTHER" id="PTHR10395:SF7">
    <property type="entry name" value="5-HYDROXYISOURATE HYDROLASE"/>
    <property type="match status" value="1"/>
</dbReference>
<dbReference type="GO" id="GO:0006144">
    <property type="term" value="P:purine nucleobase metabolic process"/>
    <property type="evidence" value="ECO:0007669"/>
    <property type="project" value="TreeGrafter"/>
</dbReference>
<dbReference type="InterPro" id="IPR000895">
    <property type="entry name" value="Transthyretin/HIU_hydrolase"/>
</dbReference>
<dbReference type="Gene3D" id="2.60.40.180">
    <property type="entry name" value="Transthyretin/hydroxyisourate hydrolase domain"/>
    <property type="match status" value="1"/>
</dbReference>
<dbReference type="SUPFAM" id="SSF49472">
    <property type="entry name" value="Transthyretin (synonym: prealbumin)"/>
    <property type="match status" value="1"/>
</dbReference>
<keyword evidence="3" id="KW-1185">Reference proteome</keyword>
<dbReference type="PANTHER" id="PTHR10395">
    <property type="entry name" value="URICASE AND TRANSTHYRETIN-RELATED"/>
    <property type="match status" value="1"/>
</dbReference>
<comment type="caution">
    <text evidence="2">The sequence shown here is derived from an EMBL/GenBank/DDBJ whole genome shotgun (WGS) entry which is preliminary data.</text>
</comment>
<proteinExistence type="predicted"/>
<evidence type="ECO:0000259" key="1">
    <source>
        <dbReference type="Pfam" id="PF00576"/>
    </source>
</evidence>
<organism evidence="2 3">
    <name type="scientific">Meganyctiphanes norvegica</name>
    <name type="common">Northern krill</name>
    <name type="synonym">Thysanopoda norvegica</name>
    <dbReference type="NCBI Taxonomy" id="48144"/>
    <lineage>
        <taxon>Eukaryota</taxon>
        <taxon>Metazoa</taxon>
        <taxon>Ecdysozoa</taxon>
        <taxon>Arthropoda</taxon>
        <taxon>Crustacea</taxon>
        <taxon>Multicrustacea</taxon>
        <taxon>Malacostraca</taxon>
        <taxon>Eumalacostraca</taxon>
        <taxon>Eucarida</taxon>
        <taxon>Euphausiacea</taxon>
        <taxon>Euphausiidae</taxon>
        <taxon>Meganyctiphanes</taxon>
    </lineage>
</organism>
<dbReference type="PRINTS" id="PR00189">
    <property type="entry name" value="TRNSTHYRETIN"/>
</dbReference>
<dbReference type="Proteomes" id="UP001497623">
    <property type="component" value="Unassembled WGS sequence"/>
</dbReference>
<dbReference type="Pfam" id="PF00576">
    <property type="entry name" value="Transthyretin"/>
    <property type="match status" value="1"/>
</dbReference>